<organism evidence="2 3">
    <name type="scientific">Pleuronectes platessa</name>
    <name type="common">European plaice</name>
    <dbReference type="NCBI Taxonomy" id="8262"/>
    <lineage>
        <taxon>Eukaryota</taxon>
        <taxon>Metazoa</taxon>
        <taxon>Chordata</taxon>
        <taxon>Craniata</taxon>
        <taxon>Vertebrata</taxon>
        <taxon>Euteleostomi</taxon>
        <taxon>Actinopterygii</taxon>
        <taxon>Neopterygii</taxon>
        <taxon>Teleostei</taxon>
        <taxon>Neoteleostei</taxon>
        <taxon>Acanthomorphata</taxon>
        <taxon>Carangaria</taxon>
        <taxon>Pleuronectiformes</taxon>
        <taxon>Pleuronectoidei</taxon>
        <taxon>Pleuronectidae</taxon>
        <taxon>Pleuronectes</taxon>
    </lineage>
</organism>
<name>A0A9N7UJF1_PLEPL</name>
<accession>A0A9N7UJF1</accession>
<comment type="caution">
    <text evidence="2">The sequence shown here is derived from an EMBL/GenBank/DDBJ whole genome shotgun (WGS) entry which is preliminary data.</text>
</comment>
<dbReference type="AlphaFoldDB" id="A0A9N7UJF1"/>
<evidence type="ECO:0000313" key="2">
    <source>
        <dbReference type="EMBL" id="CAB1433268.1"/>
    </source>
</evidence>
<dbReference type="Proteomes" id="UP001153269">
    <property type="component" value="Unassembled WGS sequence"/>
</dbReference>
<proteinExistence type="predicted"/>
<evidence type="ECO:0000313" key="3">
    <source>
        <dbReference type="Proteomes" id="UP001153269"/>
    </source>
</evidence>
<dbReference type="EMBL" id="CADEAL010001546">
    <property type="protein sequence ID" value="CAB1433268.1"/>
    <property type="molecule type" value="Genomic_DNA"/>
</dbReference>
<gene>
    <name evidence="2" type="ORF">PLEPLA_LOCUS21357</name>
</gene>
<reference evidence="2" key="1">
    <citation type="submission" date="2020-03" db="EMBL/GenBank/DDBJ databases">
        <authorList>
            <person name="Weist P."/>
        </authorList>
    </citation>
    <scope>NUCLEOTIDE SEQUENCE</scope>
</reference>
<feature type="region of interest" description="Disordered" evidence="1">
    <location>
        <begin position="90"/>
        <end position="123"/>
    </location>
</feature>
<evidence type="ECO:0000256" key="1">
    <source>
        <dbReference type="SAM" id="MobiDB-lite"/>
    </source>
</evidence>
<sequence length="123" mass="14324">MTGTFQSCELARSLAIDWQEILAPYQELPFGFFHREPELLLPTQAHVTSAEDPLLTMGIQLMLLYHHLLWKVRQSGRRKIMFTFPTFSSNTSLNPLELPRTQETTGITIPRANQRRRKQQKDN</sequence>
<feature type="compositionally biased region" description="Basic residues" evidence="1">
    <location>
        <begin position="113"/>
        <end position="123"/>
    </location>
</feature>
<keyword evidence="3" id="KW-1185">Reference proteome</keyword>
<protein>
    <submittedName>
        <fullName evidence="2">Uncharacterized protein</fullName>
    </submittedName>
</protein>